<comment type="cofactor">
    <cofactor evidence="1">
        <name>Zn(2+)</name>
        <dbReference type="ChEBI" id="CHEBI:29105"/>
    </cofactor>
</comment>
<evidence type="ECO:0000256" key="4">
    <source>
        <dbReference type="ARBA" id="ARBA00022833"/>
    </source>
</evidence>
<keyword evidence="2" id="KW-0808">Transferase</keyword>
<evidence type="ECO:0000313" key="5">
    <source>
        <dbReference type="EMBL" id="MBU8542922.1"/>
    </source>
</evidence>
<dbReference type="Proteomes" id="UP000689967">
    <property type="component" value="Unassembled WGS sequence"/>
</dbReference>
<evidence type="ECO:0000256" key="3">
    <source>
        <dbReference type="ARBA" id="ARBA00022723"/>
    </source>
</evidence>
<accession>A0ABS6H516</accession>
<organism evidence="5 6">
    <name type="scientific">Falsiroseomonas oleicola</name>
    <dbReference type="NCBI Taxonomy" id="2801474"/>
    <lineage>
        <taxon>Bacteria</taxon>
        <taxon>Pseudomonadati</taxon>
        <taxon>Pseudomonadota</taxon>
        <taxon>Alphaproteobacteria</taxon>
        <taxon>Acetobacterales</taxon>
        <taxon>Roseomonadaceae</taxon>
        <taxon>Falsiroseomonas</taxon>
    </lineage>
</organism>
<protein>
    <submittedName>
        <fullName evidence="5">3-keto-5-aminohexanoate cleavage protein</fullName>
    </submittedName>
</protein>
<dbReference type="Pfam" id="PF05853">
    <property type="entry name" value="BKACE"/>
    <property type="match status" value="1"/>
</dbReference>
<keyword evidence="6" id="KW-1185">Reference proteome</keyword>
<dbReference type="EMBL" id="JAERQM010000001">
    <property type="protein sequence ID" value="MBU8542922.1"/>
    <property type="molecule type" value="Genomic_DNA"/>
</dbReference>
<reference evidence="5 6" key="1">
    <citation type="submission" date="2021-01" db="EMBL/GenBank/DDBJ databases">
        <title>Roseomonas sp. nov, a bacterium isolated from an oil production mixture in Yumen Oilfield.</title>
        <authorList>
            <person name="Wu D."/>
        </authorList>
    </citation>
    <scope>NUCLEOTIDE SEQUENCE [LARGE SCALE GENOMIC DNA]</scope>
    <source>
        <strain evidence="5 6">ROY-5-3</strain>
    </source>
</reference>
<comment type="caution">
    <text evidence="5">The sequence shown here is derived from an EMBL/GenBank/DDBJ whole genome shotgun (WGS) entry which is preliminary data.</text>
</comment>
<evidence type="ECO:0000313" key="6">
    <source>
        <dbReference type="Proteomes" id="UP000689967"/>
    </source>
</evidence>
<dbReference type="RefSeq" id="WP_216873207.1">
    <property type="nucleotide sequence ID" value="NZ_JAERQM010000001.1"/>
</dbReference>
<dbReference type="PANTHER" id="PTHR37418">
    <property type="entry name" value="3-KETO-5-AMINOHEXANOATE CLEAVAGE ENZYME-RELATED"/>
    <property type="match status" value="1"/>
</dbReference>
<evidence type="ECO:0000256" key="1">
    <source>
        <dbReference type="ARBA" id="ARBA00001947"/>
    </source>
</evidence>
<keyword evidence="4" id="KW-0862">Zinc</keyword>
<evidence type="ECO:0000256" key="2">
    <source>
        <dbReference type="ARBA" id="ARBA00022679"/>
    </source>
</evidence>
<proteinExistence type="predicted"/>
<sequence>MRRKYMLTCAVTGNITTPEQTPHLPITPEQIANAAIEAAKAGAAVAHIHVRDPATGKPSMEIPLYREVIDRIRSSGTDVVINLTTGPGGRFVPSLDNPRQAAAGSTLMSPEQRVAHIVELKPEIATLDLNTMWSGSAVVINAPWSVTKMAELIYSVGTIPELEVFDSGDIGLAKKLMADGVLKGPCLFQVCMGIRYGFDWDPATLNYAKSILPPGSPWAAFAIGRMEFPMLAQAWLLGGHVRVGLEDNIYLNKGELAVSNTVLVERAVRILRELGAEPMTAAEARAELSQVGGWSR</sequence>
<name>A0ABS6H516_9PROT</name>
<gene>
    <name evidence="5" type="ORF">JJQ90_04360</name>
</gene>
<dbReference type="InterPro" id="IPR008567">
    <property type="entry name" value="BKACE"/>
</dbReference>
<keyword evidence="3" id="KW-0479">Metal-binding</keyword>
<dbReference type="PANTHER" id="PTHR37418:SF2">
    <property type="entry name" value="3-KETO-5-AMINOHEXANOATE CLEAVAGE ENZYME"/>
    <property type="match status" value="1"/>
</dbReference>